<evidence type="ECO:0000256" key="7">
    <source>
        <dbReference type="SAM" id="Phobius"/>
    </source>
</evidence>
<feature type="transmembrane region" description="Helical" evidence="7">
    <location>
        <begin position="69"/>
        <end position="86"/>
    </location>
</feature>
<feature type="transmembrane region" description="Helical" evidence="7">
    <location>
        <begin position="126"/>
        <end position="149"/>
    </location>
</feature>
<dbReference type="InterPro" id="IPR037185">
    <property type="entry name" value="EmrE-like"/>
</dbReference>
<keyword evidence="3" id="KW-1003">Cell membrane</keyword>
<evidence type="ECO:0000256" key="2">
    <source>
        <dbReference type="ARBA" id="ARBA00007362"/>
    </source>
</evidence>
<dbReference type="EMBL" id="JAEDXU010000006">
    <property type="protein sequence ID" value="MBP1046991.1"/>
    <property type="molecule type" value="Genomic_DNA"/>
</dbReference>
<evidence type="ECO:0000313" key="9">
    <source>
        <dbReference type="EMBL" id="MBP1046991.1"/>
    </source>
</evidence>
<evidence type="ECO:0000259" key="8">
    <source>
        <dbReference type="Pfam" id="PF00892"/>
    </source>
</evidence>
<comment type="similarity">
    <text evidence="2">Belongs to the EamA transporter family.</text>
</comment>
<feature type="domain" description="EamA" evidence="8">
    <location>
        <begin position="154"/>
        <end position="290"/>
    </location>
</feature>
<dbReference type="PANTHER" id="PTHR32322:SF18">
    <property type="entry name" value="S-ADENOSYLMETHIONINE_S-ADENOSYLHOMOCYSTEINE TRANSPORTER"/>
    <property type="match status" value="1"/>
</dbReference>
<evidence type="ECO:0000313" key="10">
    <source>
        <dbReference type="Proteomes" id="UP000673375"/>
    </source>
</evidence>
<dbReference type="Pfam" id="PF00892">
    <property type="entry name" value="EamA"/>
    <property type="match status" value="2"/>
</dbReference>
<feature type="transmembrane region" description="Helical" evidence="7">
    <location>
        <begin position="275"/>
        <end position="291"/>
    </location>
</feature>
<feature type="transmembrane region" description="Helical" evidence="7">
    <location>
        <begin position="39"/>
        <end position="57"/>
    </location>
</feature>
<sequence length="306" mass="33592">MKKVETNKLYGHLSALFTVGIWGMTFISTKILLKDFTPFQILFLRFLLGYILLWLVSPKLLKVNTRKEEGYFALAGILGIVLYYFLENLALTLTNASNVGIIVSVAPFFTVLLAKVVTPAKQVNRWFYIGFLVSLSGIILISLSSLSVLEIHPTGDVLSLLAAMIWAAYSLVTKKISSFGYNILLATRRTFFYGLLFMLPILFVTGTPTIALEAFTMTNVLNLVFLGAVASAVCFVTWNYSVSKLGAVQASVYIYAVPAITVVTSALFLGEKFTPVIAAGTVLTTIGLFVSERSSGEQKESEQDIQ</sequence>
<comment type="caution">
    <text evidence="9">The sequence shown here is derived from an EMBL/GenBank/DDBJ whole genome shotgun (WGS) entry which is preliminary data.</text>
</comment>
<evidence type="ECO:0000256" key="4">
    <source>
        <dbReference type="ARBA" id="ARBA00022692"/>
    </source>
</evidence>
<dbReference type="PANTHER" id="PTHR32322">
    <property type="entry name" value="INNER MEMBRANE TRANSPORTER"/>
    <property type="match status" value="1"/>
</dbReference>
<comment type="subcellular location">
    <subcellularLocation>
        <location evidence="1">Cell membrane</location>
        <topology evidence="1">Multi-pass membrane protein</topology>
    </subcellularLocation>
</comment>
<feature type="transmembrane region" description="Helical" evidence="7">
    <location>
        <begin position="92"/>
        <end position="114"/>
    </location>
</feature>
<proteinExistence type="inferred from homology"/>
<gene>
    <name evidence="9" type="ORF">I6N96_11990</name>
</gene>
<organism evidence="9 10">
    <name type="scientific">Enterococcus larvae</name>
    <dbReference type="NCBI Taxonomy" id="2794352"/>
    <lineage>
        <taxon>Bacteria</taxon>
        <taxon>Bacillati</taxon>
        <taxon>Bacillota</taxon>
        <taxon>Bacilli</taxon>
        <taxon>Lactobacillales</taxon>
        <taxon>Enterococcaceae</taxon>
        <taxon>Enterococcus</taxon>
    </lineage>
</organism>
<dbReference type="RefSeq" id="WP_209557784.1">
    <property type="nucleotide sequence ID" value="NZ_JAEDXU010000006.1"/>
</dbReference>
<name>A0ABS4CLI1_9ENTE</name>
<feature type="transmembrane region" description="Helical" evidence="7">
    <location>
        <begin position="12"/>
        <end position="33"/>
    </location>
</feature>
<evidence type="ECO:0000256" key="3">
    <source>
        <dbReference type="ARBA" id="ARBA00022475"/>
    </source>
</evidence>
<protein>
    <submittedName>
        <fullName evidence="9">DMT family transporter</fullName>
    </submittedName>
</protein>
<keyword evidence="10" id="KW-1185">Reference proteome</keyword>
<dbReference type="InterPro" id="IPR000620">
    <property type="entry name" value="EamA_dom"/>
</dbReference>
<feature type="transmembrane region" description="Helical" evidence="7">
    <location>
        <begin position="192"/>
        <end position="214"/>
    </location>
</feature>
<evidence type="ECO:0000256" key="1">
    <source>
        <dbReference type="ARBA" id="ARBA00004651"/>
    </source>
</evidence>
<keyword evidence="6 7" id="KW-0472">Membrane</keyword>
<keyword evidence="4 7" id="KW-0812">Transmembrane</keyword>
<keyword evidence="5 7" id="KW-1133">Transmembrane helix</keyword>
<feature type="transmembrane region" description="Helical" evidence="7">
    <location>
        <begin position="252"/>
        <end position="269"/>
    </location>
</feature>
<feature type="domain" description="EamA" evidence="8">
    <location>
        <begin position="10"/>
        <end position="142"/>
    </location>
</feature>
<accession>A0ABS4CLI1</accession>
<evidence type="ECO:0000256" key="5">
    <source>
        <dbReference type="ARBA" id="ARBA00022989"/>
    </source>
</evidence>
<reference evidence="9 10" key="1">
    <citation type="submission" date="2020-12" db="EMBL/GenBank/DDBJ databases">
        <title>Vagococcus allomyrinae sp. nov. and Enterococcus lavae sp. nov., isolated from the larvae of Allomyrina dichotoma.</title>
        <authorList>
            <person name="Lee S.D."/>
        </authorList>
    </citation>
    <scope>NUCLEOTIDE SEQUENCE [LARGE SCALE GENOMIC DNA]</scope>
    <source>
        <strain evidence="9 10">BWM-S5</strain>
    </source>
</reference>
<dbReference type="SUPFAM" id="SSF103481">
    <property type="entry name" value="Multidrug resistance efflux transporter EmrE"/>
    <property type="match status" value="2"/>
</dbReference>
<evidence type="ECO:0000256" key="6">
    <source>
        <dbReference type="ARBA" id="ARBA00023136"/>
    </source>
</evidence>
<dbReference type="InterPro" id="IPR050638">
    <property type="entry name" value="AA-Vitamin_Transporters"/>
</dbReference>
<feature type="transmembrane region" description="Helical" evidence="7">
    <location>
        <begin position="220"/>
        <end position="240"/>
    </location>
</feature>
<dbReference type="Proteomes" id="UP000673375">
    <property type="component" value="Unassembled WGS sequence"/>
</dbReference>